<reference evidence="2" key="1">
    <citation type="submission" date="2023-03" db="EMBL/GenBank/DDBJ databases">
        <title>Massive genome expansion in bonnet fungi (Mycena s.s.) driven by repeated elements and novel gene families across ecological guilds.</title>
        <authorList>
            <consortium name="Lawrence Berkeley National Laboratory"/>
            <person name="Harder C.B."/>
            <person name="Miyauchi S."/>
            <person name="Viragh M."/>
            <person name="Kuo A."/>
            <person name="Thoen E."/>
            <person name="Andreopoulos B."/>
            <person name="Lu D."/>
            <person name="Skrede I."/>
            <person name="Drula E."/>
            <person name="Henrissat B."/>
            <person name="Morin E."/>
            <person name="Kohler A."/>
            <person name="Barry K."/>
            <person name="LaButti K."/>
            <person name="Morin E."/>
            <person name="Salamov A."/>
            <person name="Lipzen A."/>
            <person name="Mereny Z."/>
            <person name="Hegedus B."/>
            <person name="Baldrian P."/>
            <person name="Stursova M."/>
            <person name="Weitz H."/>
            <person name="Taylor A."/>
            <person name="Grigoriev I.V."/>
            <person name="Nagy L.G."/>
            <person name="Martin F."/>
            <person name="Kauserud H."/>
        </authorList>
    </citation>
    <scope>NUCLEOTIDE SEQUENCE</scope>
    <source>
        <strain evidence="2">9144</strain>
    </source>
</reference>
<name>A0AAD6VWT6_9AGAR</name>
<evidence type="ECO:0000313" key="2">
    <source>
        <dbReference type="EMBL" id="KAJ7220318.1"/>
    </source>
</evidence>
<keyword evidence="3" id="KW-1185">Reference proteome</keyword>
<dbReference type="AlphaFoldDB" id="A0AAD6VWT6"/>
<feature type="region of interest" description="Disordered" evidence="1">
    <location>
        <begin position="20"/>
        <end position="69"/>
    </location>
</feature>
<dbReference type="EMBL" id="JARJCW010000010">
    <property type="protein sequence ID" value="KAJ7220318.1"/>
    <property type="molecule type" value="Genomic_DNA"/>
</dbReference>
<protein>
    <submittedName>
        <fullName evidence="2">Uncharacterized protein</fullName>
    </submittedName>
</protein>
<evidence type="ECO:0000256" key="1">
    <source>
        <dbReference type="SAM" id="MobiDB-lite"/>
    </source>
</evidence>
<dbReference type="Proteomes" id="UP001219525">
    <property type="component" value="Unassembled WGS sequence"/>
</dbReference>
<accession>A0AAD6VWT6</accession>
<gene>
    <name evidence="2" type="ORF">GGX14DRAFT_389683</name>
</gene>
<evidence type="ECO:0000313" key="3">
    <source>
        <dbReference type="Proteomes" id="UP001219525"/>
    </source>
</evidence>
<organism evidence="2 3">
    <name type="scientific">Mycena pura</name>
    <dbReference type="NCBI Taxonomy" id="153505"/>
    <lineage>
        <taxon>Eukaryota</taxon>
        <taxon>Fungi</taxon>
        <taxon>Dikarya</taxon>
        <taxon>Basidiomycota</taxon>
        <taxon>Agaricomycotina</taxon>
        <taxon>Agaricomycetes</taxon>
        <taxon>Agaricomycetidae</taxon>
        <taxon>Agaricales</taxon>
        <taxon>Marasmiineae</taxon>
        <taxon>Mycenaceae</taxon>
        <taxon>Mycena</taxon>
    </lineage>
</organism>
<comment type="caution">
    <text evidence="2">The sequence shown here is derived from an EMBL/GenBank/DDBJ whole genome shotgun (WGS) entry which is preliminary data.</text>
</comment>
<proteinExistence type="predicted"/>
<feature type="compositionally biased region" description="Basic and acidic residues" evidence="1">
    <location>
        <begin position="47"/>
        <end position="69"/>
    </location>
</feature>
<sequence>MLANLSRVLGHSRLRVQLYKRRPGPGAVLNKRAHDARHSPARRRRRSDGVPQRERPAHAHLDCGGPREGKQRLARADELEAAQVTYVRARRHAGCGRLRRSNTGKGPGPETCVPEDDLVEGGERHFLFLRCVRVCVRVHQPGKHEREQRGGVNGDERGGACWVLKRERAQRGGGAAGEEAQCSERGGGRGVAQEERDILQFVAFKTRGSRVVQALCAAADGGHGSDEDGDGDISMDDEGEDVFAWRTMRSQTESITGSQKLVYIHNINLRSPRTRYFARMKLVRPSFRVQNKPELNGRVLAVQQQKKQDAIEKSSICRNALGGNRTPGGSNMRNELIYGNDPGYHYPTKAILQASGAPGL</sequence>